<organism evidence="2 3">
    <name type="scientific">Lasius platythorax</name>
    <dbReference type="NCBI Taxonomy" id="488582"/>
    <lineage>
        <taxon>Eukaryota</taxon>
        <taxon>Metazoa</taxon>
        <taxon>Ecdysozoa</taxon>
        <taxon>Arthropoda</taxon>
        <taxon>Hexapoda</taxon>
        <taxon>Insecta</taxon>
        <taxon>Pterygota</taxon>
        <taxon>Neoptera</taxon>
        <taxon>Endopterygota</taxon>
        <taxon>Hymenoptera</taxon>
        <taxon>Apocrita</taxon>
        <taxon>Aculeata</taxon>
        <taxon>Formicoidea</taxon>
        <taxon>Formicidae</taxon>
        <taxon>Formicinae</taxon>
        <taxon>Lasius</taxon>
        <taxon>Lasius</taxon>
    </lineage>
</organism>
<keyword evidence="3" id="KW-1185">Reference proteome</keyword>
<name>A0AAV2N367_9HYME</name>
<dbReference type="Proteomes" id="UP001497644">
    <property type="component" value="Chromosome 1"/>
</dbReference>
<gene>
    <name evidence="2" type="ORF">LPLAT_LOCUS718</name>
</gene>
<sequence>MASQVRRLTRRKDKKDRRRRSGKEPRREMGFNLEITRPNDKKTEKKFRFGEWETGSVRRGKYLVAETM</sequence>
<proteinExistence type="predicted"/>
<dbReference type="AlphaFoldDB" id="A0AAV2N367"/>
<reference evidence="2 3" key="1">
    <citation type="submission" date="2024-04" db="EMBL/GenBank/DDBJ databases">
        <authorList>
            <consortium name="Molecular Ecology Group"/>
        </authorList>
    </citation>
    <scope>NUCLEOTIDE SEQUENCE [LARGE SCALE GENOMIC DNA]</scope>
</reference>
<dbReference type="EMBL" id="OZ034824">
    <property type="protein sequence ID" value="CAL1673939.1"/>
    <property type="molecule type" value="Genomic_DNA"/>
</dbReference>
<evidence type="ECO:0000256" key="1">
    <source>
        <dbReference type="SAM" id="MobiDB-lite"/>
    </source>
</evidence>
<feature type="compositionally biased region" description="Basic residues" evidence="1">
    <location>
        <begin position="7"/>
        <end position="21"/>
    </location>
</feature>
<accession>A0AAV2N367</accession>
<feature type="region of interest" description="Disordered" evidence="1">
    <location>
        <begin position="1"/>
        <end position="31"/>
    </location>
</feature>
<evidence type="ECO:0000313" key="2">
    <source>
        <dbReference type="EMBL" id="CAL1673939.1"/>
    </source>
</evidence>
<protein>
    <submittedName>
        <fullName evidence="2">Uncharacterized protein</fullName>
    </submittedName>
</protein>
<evidence type="ECO:0000313" key="3">
    <source>
        <dbReference type="Proteomes" id="UP001497644"/>
    </source>
</evidence>